<accession>A0A662Z210</accession>
<feature type="signal peptide" evidence="2">
    <location>
        <begin position="1"/>
        <end position="21"/>
    </location>
</feature>
<organism evidence="3 4">
    <name type="scientific">Aliicoccus persicus</name>
    <dbReference type="NCBI Taxonomy" id="930138"/>
    <lineage>
        <taxon>Bacteria</taxon>
        <taxon>Bacillati</taxon>
        <taxon>Bacillota</taxon>
        <taxon>Bacilli</taxon>
        <taxon>Bacillales</taxon>
        <taxon>Staphylococcaceae</taxon>
        <taxon>Aliicoccus</taxon>
    </lineage>
</organism>
<dbReference type="EMBL" id="FOIT01000002">
    <property type="protein sequence ID" value="SEV92255.1"/>
    <property type="molecule type" value="Genomic_DNA"/>
</dbReference>
<dbReference type="Proteomes" id="UP000243605">
    <property type="component" value="Unassembled WGS sequence"/>
</dbReference>
<gene>
    <name evidence="3" type="ORF">SAMN05192557_0787</name>
</gene>
<name>A0A662Z210_9STAP</name>
<proteinExistence type="predicted"/>
<reference evidence="3 4" key="1">
    <citation type="submission" date="2016-10" db="EMBL/GenBank/DDBJ databases">
        <authorList>
            <person name="Varghese N."/>
            <person name="Submissions S."/>
        </authorList>
    </citation>
    <scope>NUCLEOTIDE SEQUENCE [LARGE SCALE GENOMIC DNA]</scope>
    <source>
        <strain evidence="3 4">IBRC-M10081</strain>
    </source>
</reference>
<feature type="region of interest" description="Disordered" evidence="1">
    <location>
        <begin position="24"/>
        <end position="109"/>
    </location>
</feature>
<dbReference type="AlphaFoldDB" id="A0A662Z210"/>
<evidence type="ECO:0000256" key="1">
    <source>
        <dbReference type="SAM" id="MobiDB-lite"/>
    </source>
</evidence>
<keyword evidence="2" id="KW-0732">Signal</keyword>
<feature type="compositionally biased region" description="Acidic residues" evidence="1">
    <location>
        <begin position="24"/>
        <end position="107"/>
    </location>
</feature>
<evidence type="ECO:0000313" key="4">
    <source>
        <dbReference type="Proteomes" id="UP000243605"/>
    </source>
</evidence>
<keyword evidence="4" id="KW-1185">Reference proteome</keyword>
<dbReference type="PROSITE" id="PS51257">
    <property type="entry name" value="PROKAR_LIPOPROTEIN"/>
    <property type="match status" value="1"/>
</dbReference>
<evidence type="ECO:0000256" key="2">
    <source>
        <dbReference type="SAM" id="SignalP"/>
    </source>
</evidence>
<feature type="chain" id="PRO_5024884833" evidence="2">
    <location>
        <begin position="22"/>
        <end position="281"/>
    </location>
</feature>
<protein>
    <submittedName>
        <fullName evidence="3">Uncharacterized protein</fullName>
    </submittedName>
</protein>
<sequence length="281" mass="30846">MRKFLLLLMMITISVVLVACAGGDDEETDDETEESEDTETTDEESTDEDADSEEDSDADSDADSDSDAESDSDSDSEESDSEESTDEESSDSETEEIETEEAVDGNEIDVLSSEFIDVFFGGPEAYQYNSIPEGSTQEDVEEMYGTHELLFDSNGTELAVYGNLAVEYSGGSAYFEGNEAVDVESAAENTVENVYIYAGVPVNDLTNSYGPPTLQYDQFMPEEGQTAYMIFDGTRDNDYAVYAEVISVHRNAEGEEVALEAPIVSVLYKDEELETLPEPLY</sequence>
<evidence type="ECO:0000313" key="3">
    <source>
        <dbReference type="EMBL" id="SEV92255.1"/>
    </source>
</evidence>